<evidence type="ECO:0000256" key="1">
    <source>
        <dbReference type="SAM" id="MobiDB-lite"/>
    </source>
</evidence>
<accession>A0AA39ZLM9</accession>
<evidence type="ECO:0000313" key="3">
    <source>
        <dbReference type="Proteomes" id="UP001174997"/>
    </source>
</evidence>
<protein>
    <submittedName>
        <fullName evidence="2">Uncharacterized protein</fullName>
    </submittedName>
</protein>
<organism evidence="2 3">
    <name type="scientific">Cercophora samala</name>
    <dbReference type="NCBI Taxonomy" id="330535"/>
    <lineage>
        <taxon>Eukaryota</taxon>
        <taxon>Fungi</taxon>
        <taxon>Dikarya</taxon>
        <taxon>Ascomycota</taxon>
        <taxon>Pezizomycotina</taxon>
        <taxon>Sordariomycetes</taxon>
        <taxon>Sordariomycetidae</taxon>
        <taxon>Sordariales</taxon>
        <taxon>Lasiosphaeriaceae</taxon>
        <taxon>Cercophora</taxon>
    </lineage>
</organism>
<gene>
    <name evidence="2" type="ORF">QBC41DRAFT_144076</name>
</gene>
<sequence length="263" mass="28587">MTMLTSAVTTEQSEKGRLGWKARLPPHSAEHLNDPPKTAEFANGTSFIHDTSTLEGAVSITNGTTQSNIANSSIHNRNGTSTQQPELKITETAPKARSAPIEQATKVMNPILPNHPTAPGTSETTPVASRAMPQSNQAPTSASSAPPDQIPGLGRRPIFIYHKMKVQSPKKSSAPTEIWPEEEYDKRFHTLSCAMNNAINKNPELRDGLKWIEYSYRMAGPSLETAKPCIIDRVLSQGGLRPSRKALPQGAYLPATEGWKANN</sequence>
<feature type="compositionally biased region" description="Polar residues" evidence="1">
    <location>
        <begin position="119"/>
        <end position="146"/>
    </location>
</feature>
<comment type="caution">
    <text evidence="2">The sequence shown here is derived from an EMBL/GenBank/DDBJ whole genome shotgun (WGS) entry which is preliminary data.</text>
</comment>
<proteinExistence type="predicted"/>
<dbReference type="Proteomes" id="UP001174997">
    <property type="component" value="Unassembled WGS sequence"/>
</dbReference>
<evidence type="ECO:0000313" key="2">
    <source>
        <dbReference type="EMBL" id="KAK0673177.1"/>
    </source>
</evidence>
<feature type="region of interest" description="Disordered" evidence="1">
    <location>
        <begin position="115"/>
        <end position="154"/>
    </location>
</feature>
<dbReference type="EMBL" id="JAULSY010000008">
    <property type="protein sequence ID" value="KAK0673177.1"/>
    <property type="molecule type" value="Genomic_DNA"/>
</dbReference>
<reference evidence="2" key="1">
    <citation type="submission" date="2023-06" db="EMBL/GenBank/DDBJ databases">
        <title>Genome-scale phylogeny and comparative genomics of the fungal order Sordariales.</title>
        <authorList>
            <consortium name="Lawrence Berkeley National Laboratory"/>
            <person name="Hensen N."/>
            <person name="Bonometti L."/>
            <person name="Westerberg I."/>
            <person name="Brannstrom I.O."/>
            <person name="Guillou S."/>
            <person name="Cros-Aarteil S."/>
            <person name="Calhoun S."/>
            <person name="Haridas S."/>
            <person name="Kuo A."/>
            <person name="Mondo S."/>
            <person name="Pangilinan J."/>
            <person name="Riley R."/>
            <person name="Labutti K."/>
            <person name="Andreopoulos B."/>
            <person name="Lipzen A."/>
            <person name="Chen C."/>
            <person name="Yanf M."/>
            <person name="Daum C."/>
            <person name="Ng V."/>
            <person name="Clum A."/>
            <person name="Steindorff A."/>
            <person name="Ohm R."/>
            <person name="Martin F."/>
            <person name="Silar P."/>
            <person name="Natvig D."/>
            <person name="Lalanne C."/>
            <person name="Gautier V."/>
            <person name="Ament-Velasquez S.L."/>
            <person name="Kruys A."/>
            <person name="Hutchinson M.I."/>
            <person name="Powell A.J."/>
            <person name="Barry K."/>
            <person name="Miller A.N."/>
            <person name="Grigoriev I.V."/>
            <person name="Debuchy R."/>
            <person name="Gladieux P."/>
            <person name="Thoren M.H."/>
            <person name="Johannesson H."/>
        </authorList>
    </citation>
    <scope>NUCLEOTIDE SEQUENCE</scope>
    <source>
        <strain evidence="2">CBS 307.81</strain>
    </source>
</reference>
<keyword evidence="3" id="KW-1185">Reference proteome</keyword>
<dbReference type="AlphaFoldDB" id="A0AA39ZLM9"/>
<name>A0AA39ZLM9_9PEZI</name>